<dbReference type="PANTHER" id="PTHR43674">
    <property type="entry name" value="NITRILASE C965.09-RELATED"/>
    <property type="match status" value="1"/>
</dbReference>
<dbReference type="InterPro" id="IPR003010">
    <property type="entry name" value="C-N_Hydrolase"/>
</dbReference>
<evidence type="ECO:0000313" key="4">
    <source>
        <dbReference type="Proteomes" id="UP000830167"/>
    </source>
</evidence>
<evidence type="ECO:0000256" key="1">
    <source>
        <dbReference type="ARBA" id="ARBA00022801"/>
    </source>
</evidence>
<protein>
    <submittedName>
        <fullName evidence="3">Carbon-nitrogen hydrolase family protein</fullName>
    </submittedName>
</protein>
<dbReference type="Gene3D" id="3.60.110.10">
    <property type="entry name" value="Carbon-nitrogen hydrolase"/>
    <property type="match status" value="1"/>
</dbReference>
<name>A0ABY4CDW3_9BACL</name>
<proteinExistence type="predicted"/>
<organism evidence="3 4">
    <name type="scientific">Fodinisporobacter ferrooxydans</name>
    <dbReference type="NCBI Taxonomy" id="2901836"/>
    <lineage>
        <taxon>Bacteria</taxon>
        <taxon>Bacillati</taxon>
        <taxon>Bacillota</taxon>
        <taxon>Bacilli</taxon>
        <taxon>Bacillales</taxon>
        <taxon>Alicyclobacillaceae</taxon>
        <taxon>Fodinisporobacter</taxon>
    </lineage>
</organism>
<evidence type="ECO:0000313" key="3">
    <source>
        <dbReference type="EMBL" id="UOF88720.1"/>
    </source>
</evidence>
<dbReference type="PROSITE" id="PS50263">
    <property type="entry name" value="CN_HYDROLASE"/>
    <property type="match status" value="1"/>
</dbReference>
<dbReference type="Proteomes" id="UP000830167">
    <property type="component" value="Chromosome"/>
</dbReference>
<keyword evidence="1 3" id="KW-0378">Hydrolase</keyword>
<dbReference type="RefSeq" id="WP_347435399.1">
    <property type="nucleotide sequence ID" value="NZ_CP089291.1"/>
</dbReference>
<dbReference type="InterPro" id="IPR036526">
    <property type="entry name" value="C-N_Hydrolase_sf"/>
</dbReference>
<evidence type="ECO:0000259" key="2">
    <source>
        <dbReference type="PROSITE" id="PS50263"/>
    </source>
</evidence>
<reference evidence="3" key="1">
    <citation type="submission" date="2021-12" db="EMBL/GenBank/DDBJ databases">
        <title>Alicyclobacillaceae gen. nov., sp. nov., isolated from chalcocite enrichment system.</title>
        <authorList>
            <person name="Jiang Z."/>
        </authorList>
    </citation>
    <scope>NUCLEOTIDE SEQUENCE</scope>
    <source>
        <strain evidence="3">MYW30-H2</strain>
    </source>
</reference>
<dbReference type="PANTHER" id="PTHR43674:SF2">
    <property type="entry name" value="BETA-UREIDOPROPIONASE"/>
    <property type="match status" value="1"/>
</dbReference>
<accession>A0ABY4CDW3</accession>
<gene>
    <name evidence="3" type="ORF">LSG31_12255</name>
</gene>
<dbReference type="CDD" id="cd07197">
    <property type="entry name" value="nitrilase"/>
    <property type="match status" value="1"/>
</dbReference>
<dbReference type="Pfam" id="PF00795">
    <property type="entry name" value="CN_hydrolase"/>
    <property type="match status" value="1"/>
</dbReference>
<sequence length="289" mass="32199">MKFKIALGQITPVTANSDDNRKKMAHYIQEAANRGAKLIIFPELALTGYNCGDIFFNVAEEIPGESCEFFEEEAKNHEIYIVWGMPERGLDGILYNTAVLVGPEGYIGKWRKHALPGHATDRIGSGAFPDRRFFKRGTQSPVFDTALGRIGLLICYDIFYPELVRLLTLKGCDLIVGISGSPSFERNIFEPIVKARAMENTIWFAYTNLVGTEGDTEYWGGGCLIAPGDRDTKVPGTILAKAPYTGEGITIGEVDLTLTSQFRPLFPVLRDLETEMYRQLLTVHDRIHG</sequence>
<dbReference type="InterPro" id="IPR050345">
    <property type="entry name" value="Aliph_Amidase/BUP"/>
</dbReference>
<dbReference type="SUPFAM" id="SSF56317">
    <property type="entry name" value="Carbon-nitrogen hydrolase"/>
    <property type="match status" value="1"/>
</dbReference>
<dbReference type="GO" id="GO:0016787">
    <property type="term" value="F:hydrolase activity"/>
    <property type="evidence" value="ECO:0007669"/>
    <property type="project" value="UniProtKB-KW"/>
</dbReference>
<keyword evidence="4" id="KW-1185">Reference proteome</keyword>
<dbReference type="EMBL" id="CP089291">
    <property type="protein sequence ID" value="UOF88720.1"/>
    <property type="molecule type" value="Genomic_DNA"/>
</dbReference>
<feature type="domain" description="CN hydrolase" evidence="2">
    <location>
        <begin position="3"/>
        <end position="256"/>
    </location>
</feature>